<dbReference type="InterPro" id="IPR043519">
    <property type="entry name" value="NT_sf"/>
</dbReference>
<keyword evidence="6" id="KW-0963">Cytoplasm</keyword>
<dbReference type="EC" id="2.7.7.84" evidence="5"/>
<organism evidence="14 15">
    <name type="scientific">Erinaceus europaeus</name>
    <name type="common">Western European hedgehog</name>
    <dbReference type="NCBI Taxonomy" id="9365"/>
    <lineage>
        <taxon>Eukaryota</taxon>
        <taxon>Metazoa</taxon>
        <taxon>Chordata</taxon>
        <taxon>Craniata</taxon>
        <taxon>Vertebrata</taxon>
        <taxon>Euteleostomi</taxon>
        <taxon>Mammalia</taxon>
        <taxon>Eutheria</taxon>
        <taxon>Laurasiatheria</taxon>
        <taxon>Eulipotyphla</taxon>
        <taxon>Erinaceidae</taxon>
        <taxon>Erinaceinae</taxon>
        <taxon>Erinaceus</taxon>
    </lineage>
</organism>
<sequence length="497" mass="56733">MNCQGQGMPGPGNACLAKKPSPDHSSTFPEKACSIFQGTETKLSSDWAVEREGKAAADPRSQLRGHRLSPLLCNMTELSNVPARDLDRFIENHLMVDTPFRKQVRAAIHIISSFLKEKCFQGTWTPVRVSKVVKGGSSGKGTALRGQSDADLVVFINNLRSFKEQFEHRGEFIEEIRRQLVACQREETFDVEFEIQRFQYPRALSFTLRSPWYHKGVEFDVLPAFDVLGQWNGHRPNPQIYARLIQECEDLGKWGEFSPCFTELQRAFLRDRPAKLKSLIRLVKHWFQKCKKKSRGPLPPQYALELLTVYAWEQGSGSPYFNTAEGFRTVLELVLDHEKLCIYWTKYYDFKNAVIKRCLTRMLNKRRPVILDPADPTGNVAGRDRFAWLQLATEAHTWLSYLCFKKWDGFLVASWDVPPEVDSASDSEEEDSGLTCGCLQTESSQGFRTYQEVGLPWTMDSPRVTSSHRVASPPWGISTARVESTSQDDEDWTCVIL</sequence>
<dbReference type="SUPFAM" id="SSF81301">
    <property type="entry name" value="Nucleotidyltransferase"/>
    <property type="match status" value="1"/>
</dbReference>
<feature type="domain" description="Polymerase nucleotidyl transferase" evidence="12">
    <location>
        <begin position="129"/>
        <end position="180"/>
    </location>
</feature>
<dbReference type="Gene3D" id="1.10.1410.20">
    <property type="entry name" value="2'-5'-oligoadenylate synthetase 1, domain 2"/>
    <property type="match status" value="1"/>
</dbReference>
<dbReference type="eggNOG" id="ENOG502RH25">
    <property type="taxonomic scope" value="Eukaryota"/>
</dbReference>
<evidence type="ECO:0000256" key="6">
    <source>
        <dbReference type="ARBA" id="ARBA00022490"/>
    </source>
</evidence>
<evidence type="ECO:0000256" key="5">
    <source>
        <dbReference type="ARBA" id="ARBA00012577"/>
    </source>
</evidence>
<dbReference type="InParanoid" id="A0A1S3WIA1"/>
<evidence type="ECO:0000313" key="14">
    <source>
        <dbReference type="Proteomes" id="UP001652624"/>
    </source>
</evidence>
<dbReference type="FunCoup" id="A0A1S3WIA1">
    <property type="interactions" value="136"/>
</dbReference>
<dbReference type="Pfam" id="PF01909">
    <property type="entry name" value="NTP_transf_2"/>
    <property type="match status" value="1"/>
</dbReference>
<dbReference type="OrthoDB" id="1885901at2759"/>
<evidence type="ECO:0000256" key="4">
    <source>
        <dbReference type="ARBA" id="ARBA00009526"/>
    </source>
</evidence>
<dbReference type="PROSITE" id="PS50152">
    <property type="entry name" value="25A_SYNTH_3"/>
    <property type="match status" value="1"/>
</dbReference>
<dbReference type="Pfam" id="PF10421">
    <property type="entry name" value="OAS1_C"/>
    <property type="match status" value="1"/>
</dbReference>
<dbReference type="InterPro" id="IPR043518">
    <property type="entry name" value="2-5OAS_N_CS"/>
</dbReference>
<keyword evidence="9" id="KW-0694">RNA-binding</keyword>
<evidence type="ECO:0000256" key="9">
    <source>
        <dbReference type="ARBA" id="ARBA00022884"/>
    </source>
</evidence>
<evidence type="ECO:0000256" key="7">
    <source>
        <dbReference type="ARBA" id="ARBA00022588"/>
    </source>
</evidence>
<dbReference type="PROSITE" id="PS00832">
    <property type="entry name" value="25A_SYNTH_1"/>
    <property type="match status" value="1"/>
</dbReference>
<evidence type="ECO:0000256" key="8">
    <source>
        <dbReference type="ARBA" id="ARBA00022859"/>
    </source>
</evidence>
<evidence type="ECO:0000256" key="10">
    <source>
        <dbReference type="ARBA" id="ARBA00023118"/>
    </source>
</evidence>
<reference evidence="15" key="1">
    <citation type="submission" date="2025-08" db="UniProtKB">
        <authorList>
            <consortium name="RefSeq"/>
        </authorList>
    </citation>
    <scope>IDENTIFICATION</scope>
</reference>
<dbReference type="GeneID" id="103119231"/>
<dbReference type="GO" id="GO:0003725">
    <property type="term" value="F:double-stranded RNA binding"/>
    <property type="evidence" value="ECO:0007669"/>
    <property type="project" value="TreeGrafter"/>
</dbReference>
<dbReference type="CDD" id="cd05400">
    <property type="entry name" value="NT_2-5OAS_ClassI-CCAase"/>
    <property type="match status" value="1"/>
</dbReference>
<name>A0A1S3WIA1_ERIEU</name>
<feature type="region of interest" description="Disordered" evidence="11">
    <location>
        <begin position="1"/>
        <end position="28"/>
    </location>
</feature>
<comment type="subcellular location">
    <subcellularLocation>
        <location evidence="3">Cytoplasm</location>
    </subcellularLocation>
</comment>
<dbReference type="GO" id="GO:0045071">
    <property type="term" value="P:negative regulation of viral genome replication"/>
    <property type="evidence" value="ECO:0007669"/>
    <property type="project" value="TreeGrafter"/>
</dbReference>
<comment type="catalytic activity">
    <reaction evidence="1">
        <text>3 ATP = 5'-triphosphoadenylyl-(2'-&gt;5')-adenylyl-(2'-&gt;5')-adenosine + 2 diphosphate</text>
        <dbReference type="Rhea" id="RHEA:34407"/>
        <dbReference type="ChEBI" id="CHEBI:30616"/>
        <dbReference type="ChEBI" id="CHEBI:33019"/>
        <dbReference type="ChEBI" id="CHEBI:67143"/>
        <dbReference type="EC" id="2.7.7.84"/>
    </reaction>
</comment>
<dbReference type="AlphaFoldDB" id="A0A1S3WIA1"/>
<dbReference type="Proteomes" id="UP001652624">
    <property type="component" value="Chromosome 6"/>
</dbReference>
<accession>A0A1S3WIA1</accession>
<comment type="cofactor">
    <cofactor evidence="2">
        <name>Mg(2+)</name>
        <dbReference type="ChEBI" id="CHEBI:18420"/>
    </cofactor>
</comment>
<dbReference type="RefSeq" id="XP_016046012.2">
    <property type="nucleotide sequence ID" value="XM_016190526.2"/>
</dbReference>
<keyword evidence="7" id="KW-0399">Innate immunity</keyword>
<dbReference type="InterPro" id="IPR006117">
    <property type="entry name" value="2-5OAS_C_CS"/>
</dbReference>
<dbReference type="PROSITE" id="PS00833">
    <property type="entry name" value="25A_SYNTH_2"/>
    <property type="match status" value="1"/>
</dbReference>
<dbReference type="GO" id="GO:0016020">
    <property type="term" value="C:membrane"/>
    <property type="evidence" value="ECO:0007669"/>
    <property type="project" value="TreeGrafter"/>
</dbReference>
<evidence type="ECO:0000256" key="1">
    <source>
        <dbReference type="ARBA" id="ARBA00001112"/>
    </source>
</evidence>
<dbReference type="GO" id="GO:0005829">
    <property type="term" value="C:cytosol"/>
    <property type="evidence" value="ECO:0007669"/>
    <property type="project" value="TreeGrafter"/>
</dbReference>
<gene>
    <name evidence="15" type="primary">LOC103119231</name>
</gene>
<dbReference type="SUPFAM" id="SSF81631">
    <property type="entry name" value="PAP/OAS1 substrate-binding domain"/>
    <property type="match status" value="1"/>
</dbReference>
<feature type="domain" description="2'-5'-oligoadenylate synthetase 1" evidence="13">
    <location>
        <begin position="235"/>
        <end position="419"/>
    </location>
</feature>
<dbReference type="InterPro" id="IPR002934">
    <property type="entry name" value="Polymerase_NTP_transf_dom"/>
</dbReference>
<dbReference type="InterPro" id="IPR006116">
    <property type="entry name" value="NT_2-5OAS_ClassI-CCAase"/>
</dbReference>
<dbReference type="InterPro" id="IPR018952">
    <property type="entry name" value="2-5-oligoAdlate_synth_1_dom2/C"/>
</dbReference>
<dbReference type="GO" id="GO:0001730">
    <property type="term" value="F:2'-5'-oligoadenylate synthetase activity"/>
    <property type="evidence" value="ECO:0007669"/>
    <property type="project" value="UniProtKB-EC"/>
</dbReference>
<evidence type="ECO:0000313" key="15">
    <source>
        <dbReference type="RefSeq" id="XP_016046012.2"/>
    </source>
</evidence>
<protein>
    <recommendedName>
        <fullName evidence="5">2'-5' oligoadenylate synthase</fullName>
        <ecNumber evidence="5">2.7.7.84</ecNumber>
    </recommendedName>
</protein>
<dbReference type="PANTHER" id="PTHR11258:SF13">
    <property type="entry name" value="2'-5'-OLIGOADENYLATE SYNTHASE 1"/>
    <property type="match status" value="1"/>
</dbReference>
<dbReference type="GO" id="GO:0005654">
    <property type="term" value="C:nucleoplasm"/>
    <property type="evidence" value="ECO:0007669"/>
    <property type="project" value="TreeGrafter"/>
</dbReference>
<evidence type="ECO:0000256" key="11">
    <source>
        <dbReference type="SAM" id="MobiDB-lite"/>
    </source>
</evidence>
<dbReference type="PANTHER" id="PTHR11258">
    <property type="entry name" value="2-5 OLIGOADENYLATE SYNTHETASE"/>
    <property type="match status" value="1"/>
</dbReference>
<proteinExistence type="inferred from homology"/>
<comment type="similarity">
    <text evidence="4">Belongs to the 2-5A synthase family.</text>
</comment>
<keyword evidence="14" id="KW-1185">Reference proteome</keyword>
<dbReference type="GO" id="GO:0045087">
    <property type="term" value="P:innate immune response"/>
    <property type="evidence" value="ECO:0007669"/>
    <property type="project" value="UniProtKB-KW"/>
</dbReference>
<dbReference type="GO" id="GO:0051607">
    <property type="term" value="P:defense response to virus"/>
    <property type="evidence" value="ECO:0007669"/>
    <property type="project" value="UniProtKB-KW"/>
</dbReference>
<evidence type="ECO:0000259" key="13">
    <source>
        <dbReference type="Pfam" id="PF10421"/>
    </source>
</evidence>
<dbReference type="Gene3D" id="3.30.460.10">
    <property type="entry name" value="Beta Polymerase, domain 2"/>
    <property type="match status" value="1"/>
</dbReference>
<evidence type="ECO:0000256" key="3">
    <source>
        <dbReference type="ARBA" id="ARBA00004496"/>
    </source>
</evidence>
<evidence type="ECO:0000259" key="12">
    <source>
        <dbReference type="Pfam" id="PF01909"/>
    </source>
</evidence>
<evidence type="ECO:0000256" key="2">
    <source>
        <dbReference type="ARBA" id="ARBA00001946"/>
    </source>
</evidence>
<keyword evidence="10" id="KW-0051">Antiviral defense</keyword>
<keyword evidence="8" id="KW-0391">Immunity</keyword>